<dbReference type="InterPro" id="IPR042470">
    <property type="entry name" value="RMI1_N_C_sf"/>
</dbReference>
<keyword evidence="7" id="KW-1185">Reference proteome</keyword>
<dbReference type="PANTHER" id="PTHR14790:SF15">
    <property type="entry name" value="RECQ-MEDIATED GENOME INSTABILITY PROTEIN 1"/>
    <property type="match status" value="1"/>
</dbReference>
<gene>
    <name evidence="6" type="ORF">MCHLO_12062</name>
</gene>
<dbReference type="PANTHER" id="PTHR14790">
    <property type="entry name" value="RECQ-MEDIATED GENOME INSTABILITY PROTEIN 1 RMI1"/>
    <property type="match status" value="1"/>
</dbReference>
<feature type="compositionally biased region" description="Pro residues" evidence="3">
    <location>
        <begin position="251"/>
        <end position="260"/>
    </location>
</feature>
<evidence type="ECO:0000256" key="2">
    <source>
        <dbReference type="ARBA" id="ARBA00018987"/>
    </source>
</evidence>
<dbReference type="InterPro" id="IPR049363">
    <property type="entry name" value="RMI1_N"/>
</dbReference>
<proteinExistence type="inferred from homology"/>
<protein>
    <recommendedName>
        <fullName evidence="2">RecQ-mediated genome instability protein 1</fullName>
    </recommendedName>
</protein>
<feature type="region of interest" description="Disordered" evidence="3">
    <location>
        <begin position="217"/>
        <end position="379"/>
    </location>
</feature>
<feature type="region of interest" description="Disordered" evidence="3">
    <location>
        <begin position="395"/>
        <end position="458"/>
    </location>
</feature>
<dbReference type="Gene3D" id="2.40.50.770">
    <property type="entry name" value="RecQ-mediated genome instability protein Rmi1, C-terminal domain"/>
    <property type="match status" value="1"/>
</dbReference>
<dbReference type="SMART" id="SM01161">
    <property type="entry name" value="DUF1767"/>
    <property type="match status" value="1"/>
</dbReference>
<evidence type="ECO:0000313" key="7">
    <source>
        <dbReference type="Proteomes" id="UP000815677"/>
    </source>
</evidence>
<dbReference type="Pfam" id="PF08585">
    <property type="entry name" value="RMI1_N_C"/>
    <property type="match status" value="1"/>
</dbReference>
<dbReference type="EMBL" id="DF848950">
    <property type="protein sequence ID" value="GAT55278.1"/>
    <property type="molecule type" value="Genomic_DNA"/>
</dbReference>
<dbReference type="InterPro" id="IPR013894">
    <property type="entry name" value="RMI1_OB"/>
</dbReference>
<feature type="compositionally biased region" description="Low complexity" evidence="3">
    <location>
        <begin position="295"/>
        <end position="306"/>
    </location>
</feature>
<reference evidence="6" key="1">
    <citation type="submission" date="2014-09" db="EMBL/GenBank/DDBJ databases">
        <title>Genome sequence of the luminous mushroom Mycena chlorophos for searching fungal bioluminescence genes.</title>
        <authorList>
            <person name="Tanaka Y."/>
            <person name="Kasuga D."/>
            <person name="Oba Y."/>
            <person name="Hase S."/>
            <person name="Sato K."/>
            <person name="Oba Y."/>
            <person name="Sakakibara Y."/>
        </authorList>
    </citation>
    <scope>NUCLEOTIDE SEQUENCE</scope>
</reference>
<evidence type="ECO:0000259" key="4">
    <source>
        <dbReference type="Pfam" id="PF08585"/>
    </source>
</evidence>
<evidence type="ECO:0000256" key="1">
    <source>
        <dbReference type="ARBA" id="ARBA00006395"/>
    </source>
</evidence>
<dbReference type="Proteomes" id="UP000815677">
    <property type="component" value="Unassembled WGS sequence"/>
</dbReference>
<evidence type="ECO:0000259" key="5">
    <source>
        <dbReference type="Pfam" id="PF21000"/>
    </source>
</evidence>
<feature type="compositionally biased region" description="Acidic residues" evidence="3">
    <location>
        <begin position="121"/>
        <end position="133"/>
    </location>
</feature>
<feature type="region of interest" description="Disordered" evidence="3">
    <location>
        <begin position="116"/>
        <end position="135"/>
    </location>
</feature>
<feature type="compositionally biased region" description="Polar residues" evidence="3">
    <location>
        <begin position="315"/>
        <end position="324"/>
    </location>
</feature>
<dbReference type="Pfam" id="PF21000">
    <property type="entry name" value="RMI1_N_N"/>
    <property type="match status" value="1"/>
</dbReference>
<evidence type="ECO:0000313" key="6">
    <source>
        <dbReference type="EMBL" id="GAT55278.1"/>
    </source>
</evidence>
<evidence type="ECO:0000256" key="3">
    <source>
        <dbReference type="SAM" id="MobiDB-lite"/>
    </source>
</evidence>
<comment type="similarity">
    <text evidence="1">Belongs to the RMI1 family.</text>
</comment>
<accession>A0ABQ0LW22</accession>
<sequence>MAVPASLRTWLDTHYPSPRVDEEWLDGCYDYVTATHNLDPAHHLDAIIEQVQSQLLQSDLTDSMAHGTGIPLGLLNAQQGKLRGPVLVEITAITEIGASALSLDTVRQAREERIAAGAGGEEGEEEADLEVDGEGPVPNYPRSMLRFELSDGASTLSAFEYRTIPELTLGVTPLGYKMVLRDVLIRRGMAFLEPKCIEIKGHRTEDREVLQKSDFARGLRRRLGRPDIDPEPAPVPAPVPQPAQAQAQAQEPPPAPPPVRSPLREISPSPPPEMPVDTHQHDDDENQQPRRRKVPTNVSPYFSSSSNPPPMGLSLSPTRNTNRGTVEIQDSDSDNENESENAPAHPRGLPARRPIVPLKASARKQQPAPASDDDYGDIDIDMDDAFLAELQKAEDASLAQTRSSAGPSGGADVITIDDDDDEDDEDEEMEDKENVPAPQRHVRRKVFGDVIDISDSDD</sequence>
<feature type="domain" description="RecQ mediated genome instability protein 1 OB-fold" evidence="4">
    <location>
        <begin position="76"/>
        <end position="206"/>
    </location>
</feature>
<feature type="compositionally biased region" description="Pro residues" evidence="3">
    <location>
        <begin position="231"/>
        <end position="241"/>
    </location>
</feature>
<feature type="domain" description="RMI1 N-terminal" evidence="5">
    <location>
        <begin position="16"/>
        <end position="63"/>
    </location>
</feature>
<feature type="compositionally biased region" description="Acidic residues" evidence="3">
    <location>
        <begin position="415"/>
        <end position="431"/>
    </location>
</feature>
<feature type="compositionally biased region" description="Acidic residues" evidence="3">
    <location>
        <begin position="329"/>
        <end position="339"/>
    </location>
</feature>
<name>A0ABQ0LW22_MYCCL</name>
<organism evidence="6 7">
    <name type="scientific">Mycena chlorophos</name>
    <name type="common">Agaric fungus</name>
    <name type="synonym">Agaricus chlorophos</name>
    <dbReference type="NCBI Taxonomy" id="658473"/>
    <lineage>
        <taxon>Eukaryota</taxon>
        <taxon>Fungi</taxon>
        <taxon>Dikarya</taxon>
        <taxon>Basidiomycota</taxon>
        <taxon>Agaricomycotina</taxon>
        <taxon>Agaricomycetes</taxon>
        <taxon>Agaricomycetidae</taxon>
        <taxon>Agaricales</taxon>
        <taxon>Marasmiineae</taxon>
        <taxon>Mycenaceae</taxon>
        <taxon>Mycena</taxon>
    </lineage>
</organism>